<dbReference type="PANTHER" id="PTHR42847:SF4">
    <property type="entry name" value="ALKANESULFONATE MONOOXYGENASE-RELATED"/>
    <property type="match status" value="1"/>
</dbReference>
<dbReference type="NCBIfam" id="TIGR03619">
    <property type="entry name" value="F420_Rv2161c"/>
    <property type="match status" value="1"/>
</dbReference>
<organism evidence="6 7">
    <name type="scientific">Actinophytocola algeriensis</name>
    <dbReference type="NCBI Taxonomy" id="1768010"/>
    <lineage>
        <taxon>Bacteria</taxon>
        <taxon>Bacillati</taxon>
        <taxon>Actinomycetota</taxon>
        <taxon>Actinomycetes</taxon>
        <taxon>Pseudonocardiales</taxon>
        <taxon>Pseudonocardiaceae</taxon>
    </lineage>
</organism>
<keyword evidence="7" id="KW-1185">Reference proteome</keyword>
<reference evidence="6 7" key="1">
    <citation type="submission" date="2020-08" db="EMBL/GenBank/DDBJ databases">
        <title>Genomic Encyclopedia of Type Strains, Phase III (KMG-III): the genomes of soil and plant-associated and newly described type strains.</title>
        <authorList>
            <person name="Whitman W."/>
        </authorList>
    </citation>
    <scope>NUCLEOTIDE SEQUENCE [LARGE SCALE GENOMIC DNA]</scope>
    <source>
        <strain evidence="6 7">CECT 8960</strain>
    </source>
</reference>
<dbReference type="GO" id="GO:0008726">
    <property type="term" value="F:alkanesulfonate monooxygenase activity"/>
    <property type="evidence" value="ECO:0007669"/>
    <property type="project" value="TreeGrafter"/>
</dbReference>
<evidence type="ECO:0000259" key="5">
    <source>
        <dbReference type="Pfam" id="PF00296"/>
    </source>
</evidence>
<dbReference type="Gene3D" id="3.20.20.30">
    <property type="entry name" value="Luciferase-like domain"/>
    <property type="match status" value="1"/>
</dbReference>
<proteinExistence type="predicted"/>
<evidence type="ECO:0000256" key="3">
    <source>
        <dbReference type="ARBA" id="ARBA00023002"/>
    </source>
</evidence>
<feature type="domain" description="Luciferase-like" evidence="5">
    <location>
        <begin position="14"/>
        <end position="233"/>
    </location>
</feature>
<dbReference type="PANTHER" id="PTHR42847">
    <property type="entry name" value="ALKANESULFONATE MONOOXYGENASE"/>
    <property type="match status" value="1"/>
</dbReference>
<dbReference type="InterPro" id="IPR036661">
    <property type="entry name" value="Luciferase-like_sf"/>
</dbReference>
<dbReference type="EMBL" id="JACHJQ010000006">
    <property type="protein sequence ID" value="MBB4909710.1"/>
    <property type="molecule type" value="Genomic_DNA"/>
</dbReference>
<dbReference type="RefSeq" id="WP_184813778.1">
    <property type="nucleotide sequence ID" value="NZ_JACHJQ010000006.1"/>
</dbReference>
<evidence type="ECO:0000313" key="7">
    <source>
        <dbReference type="Proteomes" id="UP000520767"/>
    </source>
</evidence>
<keyword evidence="1" id="KW-0285">Flavoprotein</keyword>
<dbReference type="InterPro" id="IPR011251">
    <property type="entry name" value="Luciferase-like_dom"/>
</dbReference>
<evidence type="ECO:0000256" key="2">
    <source>
        <dbReference type="ARBA" id="ARBA00022643"/>
    </source>
</evidence>
<dbReference type="InterPro" id="IPR019921">
    <property type="entry name" value="Lucif-like_OxRdtase_Rv2161c"/>
</dbReference>
<dbReference type="GO" id="GO:0046306">
    <property type="term" value="P:alkanesulfonate catabolic process"/>
    <property type="evidence" value="ECO:0007669"/>
    <property type="project" value="TreeGrafter"/>
</dbReference>
<evidence type="ECO:0000313" key="6">
    <source>
        <dbReference type="EMBL" id="MBB4909710.1"/>
    </source>
</evidence>
<dbReference type="InterPro" id="IPR050172">
    <property type="entry name" value="SsuD_RutA_monooxygenase"/>
</dbReference>
<keyword evidence="3" id="KW-0560">Oxidoreductase</keyword>
<dbReference type="SUPFAM" id="SSF51679">
    <property type="entry name" value="Bacterial luciferase-like"/>
    <property type="match status" value="1"/>
</dbReference>
<gene>
    <name evidence="6" type="ORF">FHR82_005968</name>
</gene>
<keyword evidence="2" id="KW-0288">FMN</keyword>
<sequence>MKIGLGAPVSGAWATPDTLTNVAVRAEELGYDELWTFQRLLVGTEDHLDPVYQSVLDPLLPLSFAAARTTRIRLGVALVNLPFISPVHLAKQAATLDVLSGGRFDLGLGTGWSRTEFTATGADKARRGHRAEEFVKVLHTLWHDDPASFEGEFYTIPPSRMRPRPVQPGGPPILLGGVVKPALQRAGRVAAGWMSRSATDLDHIADDIAVVKNAAPDPDRTRIVVRGVVRPGPRDGRLTGTYDEIRADADWLGEQGVTDLYYDLNWHDRIGNPDVPLEEATEQAMTIIEALRP</sequence>
<evidence type="ECO:0000256" key="4">
    <source>
        <dbReference type="ARBA" id="ARBA00023033"/>
    </source>
</evidence>
<accession>A0A7W7Q9V3</accession>
<dbReference type="AlphaFoldDB" id="A0A7W7Q9V3"/>
<protein>
    <submittedName>
        <fullName evidence="6">Putative F420-dependent oxidoreductase</fullName>
    </submittedName>
</protein>
<dbReference type="Pfam" id="PF00296">
    <property type="entry name" value="Bac_luciferase"/>
    <property type="match status" value="1"/>
</dbReference>
<evidence type="ECO:0000256" key="1">
    <source>
        <dbReference type="ARBA" id="ARBA00022630"/>
    </source>
</evidence>
<keyword evidence="4" id="KW-0503">Monooxygenase</keyword>
<name>A0A7W7Q9V3_9PSEU</name>
<dbReference type="Proteomes" id="UP000520767">
    <property type="component" value="Unassembled WGS sequence"/>
</dbReference>
<comment type="caution">
    <text evidence="6">The sequence shown here is derived from an EMBL/GenBank/DDBJ whole genome shotgun (WGS) entry which is preliminary data.</text>
</comment>